<dbReference type="EMBL" id="MLCO01000399">
    <property type="protein sequence ID" value="ONG44665.1"/>
    <property type="molecule type" value="Genomic_DNA"/>
</dbReference>
<accession>A0A1V2GU18</accession>
<organism evidence="3 4">
    <name type="scientific">Teichococcus deserti</name>
    <dbReference type="NCBI Taxonomy" id="1817963"/>
    <lineage>
        <taxon>Bacteria</taxon>
        <taxon>Pseudomonadati</taxon>
        <taxon>Pseudomonadota</taxon>
        <taxon>Alphaproteobacteria</taxon>
        <taxon>Acetobacterales</taxon>
        <taxon>Roseomonadaceae</taxon>
        <taxon>Roseomonas</taxon>
    </lineage>
</organism>
<feature type="domain" description="Phasin" evidence="2">
    <location>
        <begin position="54"/>
        <end position="152"/>
    </location>
</feature>
<evidence type="ECO:0000259" key="2">
    <source>
        <dbReference type="Pfam" id="PF09361"/>
    </source>
</evidence>
<reference evidence="3 4" key="1">
    <citation type="submission" date="2016-10" db="EMBL/GenBank/DDBJ databases">
        <title>Draft Genome sequence of Roseomonas sp. strain M3.</title>
        <authorList>
            <person name="Subhash Y."/>
            <person name="Lee S."/>
        </authorList>
    </citation>
    <scope>NUCLEOTIDE SEQUENCE [LARGE SCALE GENOMIC DNA]</scope>
    <source>
        <strain evidence="3 4">M3</strain>
    </source>
</reference>
<feature type="region of interest" description="Disordered" evidence="1">
    <location>
        <begin position="1"/>
        <end position="22"/>
    </location>
</feature>
<evidence type="ECO:0000256" key="1">
    <source>
        <dbReference type="SAM" id="MobiDB-lite"/>
    </source>
</evidence>
<dbReference type="InterPro" id="IPR018968">
    <property type="entry name" value="Phasin"/>
</dbReference>
<dbReference type="AlphaFoldDB" id="A0A1V2GU18"/>
<dbReference type="Pfam" id="PF09361">
    <property type="entry name" value="Phasin_2"/>
    <property type="match status" value="1"/>
</dbReference>
<evidence type="ECO:0000313" key="4">
    <source>
        <dbReference type="Proteomes" id="UP000188879"/>
    </source>
</evidence>
<protein>
    <submittedName>
        <fullName evidence="3">Phasin</fullName>
    </submittedName>
</protein>
<gene>
    <name evidence="3" type="ORF">BKE38_27630</name>
</gene>
<evidence type="ECO:0000313" key="3">
    <source>
        <dbReference type="EMBL" id="ONG44665.1"/>
    </source>
</evidence>
<proteinExistence type="predicted"/>
<comment type="caution">
    <text evidence="3">The sequence shown here is derived from an EMBL/GenBank/DDBJ whole genome shotgun (WGS) entry which is preliminary data.</text>
</comment>
<sequence length="166" mass="17435">MAENETGSLPAAAPAAGAATRTIATSAAETRTAMEKSMDQITRGTEGFYKATEEAVEFSRGNLEALTKATQTYITGLQDLSKQAFAVMQGLNEQAVANAKALASVKSLKEAAEIQAGFAKAQLEKSMAEATKLNEAAFKLAEQSSAPIAARMTLAVEKFSRPTNLV</sequence>
<name>A0A1V2GU18_9PROT</name>
<dbReference type="Proteomes" id="UP000188879">
    <property type="component" value="Unassembled WGS sequence"/>
</dbReference>
<dbReference type="OrthoDB" id="7270762at2"/>
<keyword evidence="4" id="KW-1185">Reference proteome</keyword>